<name>A0AAD3TMU2_9TREE</name>
<dbReference type="AlphaFoldDB" id="A0AAD3TMU2"/>
<dbReference type="Proteomes" id="UP001222932">
    <property type="component" value="Unassembled WGS sequence"/>
</dbReference>
<dbReference type="EMBL" id="BTCM01000001">
    <property type="protein sequence ID" value="GMK53816.1"/>
    <property type="molecule type" value="Genomic_DNA"/>
</dbReference>
<gene>
    <name evidence="2" type="ORF">CspeluHIS016_0104020</name>
</gene>
<protein>
    <submittedName>
        <fullName evidence="2">Uncharacterized protein</fullName>
    </submittedName>
</protein>
<evidence type="ECO:0000313" key="2">
    <source>
        <dbReference type="EMBL" id="GMK53816.1"/>
    </source>
</evidence>
<evidence type="ECO:0000256" key="1">
    <source>
        <dbReference type="SAM" id="MobiDB-lite"/>
    </source>
</evidence>
<sequence>MAAPTHLRVRVSPADELSVLTPTDTVPFAAYAASTSLASVRILDLDLEPTRSPPRVRVRVAARHCRRAWRRWMLWTWTWCAGGRRTRVRRRVVNLDCTGLSAGGEGDEFRLAALGGEVGVYSGLWEYDEFPRFVVESPLPAHVVVRVMAPGDDEGEEGEREGEGAEEGEGGEGEEGEGEWEDEEEADDEPEPGSHEDKMRALMAQTKYLPLAAFIAQAKGTQFTLVDVESWDEDEAGVEDKLRAEIVSALGGRDVADAVRFLSADAYATEVGHDVFRLESENAPPW</sequence>
<reference evidence="2" key="1">
    <citation type="journal article" date="2023" name="BMC Genomics">
        <title>Chromosome-level genome assemblies of Cutaneotrichosporon spp. (Trichosporonales, Basidiomycota) reveal imbalanced evolution between nucleotide sequences and chromosome synteny.</title>
        <authorList>
            <person name="Kobayashi Y."/>
            <person name="Kayamori A."/>
            <person name="Aoki K."/>
            <person name="Shiwa Y."/>
            <person name="Matsutani M."/>
            <person name="Fujita N."/>
            <person name="Sugita T."/>
            <person name="Iwasaki W."/>
            <person name="Tanaka N."/>
            <person name="Takashima M."/>
        </authorList>
    </citation>
    <scope>NUCLEOTIDE SEQUENCE</scope>
    <source>
        <strain evidence="2">HIS016</strain>
    </source>
</reference>
<organism evidence="2 3">
    <name type="scientific">Cutaneotrichosporon spelunceum</name>
    <dbReference type="NCBI Taxonomy" id="1672016"/>
    <lineage>
        <taxon>Eukaryota</taxon>
        <taxon>Fungi</taxon>
        <taxon>Dikarya</taxon>
        <taxon>Basidiomycota</taxon>
        <taxon>Agaricomycotina</taxon>
        <taxon>Tremellomycetes</taxon>
        <taxon>Trichosporonales</taxon>
        <taxon>Trichosporonaceae</taxon>
        <taxon>Cutaneotrichosporon</taxon>
    </lineage>
</organism>
<evidence type="ECO:0000313" key="3">
    <source>
        <dbReference type="Proteomes" id="UP001222932"/>
    </source>
</evidence>
<keyword evidence="3" id="KW-1185">Reference proteome</keyword>
<comment type="caution">
    <text evidence="2">The sequence shown here is derived from an EMBL/GenBank/DDBJ whole genome shotgun (WGS) entry which is preliminary data.</text>
</comment>
<accession>A0AAD3TMU2</accession>
<proteinExistence type="predicted"/>
<reference evidence="2" key="2">
    <citation type="submission" date="2023-06" db="EMBL/GenBank/DDBJ databases">
        <authorList>
            <person name="Kobayashi Y."/>
            <person name="Kayamori A."/>
            <person name="Aoki K."/>
            <person name="Shiwa Y."/>
            <person name="Fujita N."/>
            <person name="Sugita T."/>
            <person name="Iwasaki W."/>
            <person name="Tanaka N."/>
            <person name="Takashima M."/>
        </authorList>
    </citation>
    <scope>NUCLEOTIDE SEQUENCE</scope>
    <source>
        <strain evidence="2">HIS016</strain>
    </source>
</reference>
<feature type="region of interest" description="Disordered" evidence="1">
    <location>
        <begin position="150"/>
        <end position="195"/>
    </location>
</feature>
<feature type="compositionally biased region" description="Acidic residues" evidence="1">
    <location>
        <begin position="151"/>
        <end position="191"/>
    </location>
</feature>